<reference evidence="2" key="1">
    <citation type="submission" date="2014-10" db="EMBL/GenBank/DDBJ databases">
        <authorList>
            <person name="King R."/>
        </authorList>
    </citation>
    <scope>NUCLEOTIDE SEQUENCE [LARGE SCALE GENOMIC DNA]</scope>
    <source>
        <strain evidence="2">A3/5</strain>
    </source>
</reference>
<name>A0A2L2SWR7_9HYPO</name>
<keyword evidence="2" id="KW-1185">Reference proteome</keyword>
<dbReference type="AlphaFoldDB" id="A0A2L2SWR7"/>
<sequence>MSMGSKPVRHNCNLERLELLCIYAKIKMSPKNNVTSASSMHFTTQQQNPLQEVVVCPAYFHQLVVKETPPTYSVPSLEPN</sequence>
<dbReference type="EMBL" id="LN649230">
    <property type="protein sequence ID" value="CEI62234.1"/>
    <property type="molecule type" value="Genomic_DNA"/>
</dbReference>
<evidence type="ECO:0000313" key="1">
    <source>
        <dbReference type="EMBL" id="CEI62234.1"/>
    </source>
</evidence>
<accession>A0A2L2SWR7</accession>
<organism evidence="1 2">
    <name type="scientific">Fusarium venenatum</name>
    <dbReference type="NCBI Taxonomy" id="56646"/>
    <lineage>
        <taxon>Eukaryota</taxon>
        <taxon>Fungi</taxon>
        <taxon>Dikarya</taxon>
        <taxon>Ascomycota</taxon>
        <taxon>Pezizomycotina</taxon>
        <taxon>Sordariomycetes</taxon>
        <taxon>Hypocreomycetidae</taxon>
        <taxon>Hypocreales</taxon>
        <taxon>Nectriaceae</taxon>
        <taxon>Fusarium</taxon>
    </lineage>
</organism>
<dbReference type="Proteomes" id="UP000245910">
    <property type="component" value="Chromosome II"/>
</dbReference>
<protein>
    <submittedName>
        <fullName evidence="1">Uncharacterized protein</fullName>
    </submittedName>
</protein>
<evidence type="ECO:0000313" key="2">
    <source>
        <dbReference type="Proteomes" id="UP000245910"/>
    </source>
</evidence>
<proteinExistence type="predicted"/>